<feature type="compositionally biased region" description="Low complexity" evidence="3">
    <location>
        <begin position="272"/>
        <end position="289"/>
    </location>
</feature>
<evidence type="ECO:0000256" key="1">
    <source>
        <dbReference type="ARBA" id="ARBA00043985"/>
    </source>
</evidence>
<feature type="compositionally biased region" description="Basic and acidic residues" evidence="3">
    <location>
        <begin position="291"/>
        <end position="309"/>
    </location>
</feature>
<gene>
    <name evidence="4" type="ORF">DUNSADRAFT_13224</name>
</gene>
<dbReference type="Proteomes" id="UP000815325">
    <property type="component" value="Unassembled WGS sequence"/>
</dbReference>
<sequence length="309" mass="34034">MTFSATMMRSQQTVSGRVPGLAPTAPRQIQRRCRPVRGPNRSRRANVVTQANLFSRVARLFQSYANNFVSSAEDPEKLLDQVTQEMQGDLIRMRQAAAQVMASQKQMEAKYKQAQSTADDWLRRAELAVQKNEDELAKEALRRRKSYQENADSMLGQLEAQKKAVDQLLGNTRVLENKLAEAKSKKDTLKARSASAKTSKQIQEMIGSLDTSSSVAAFDKMEEKVMQMEAESESTQVLVAGDNLESSFAKLESGTVDDELAALKKGAIKSSAPAGALPPGQGQQGQPAGKPIKDAFDLELDELRKKARE</sequence>
<proteinExistence type="inferred from homology"/>
<dbReference type="PANTHER" id="PTHR31088:SF6">
    <property type="entry name" value="PHAGE SHOCK PROTEIN A"/>
    <property type="match status" value="1"/>
</dbReference>
<protein>
    <submittedName>
        <fullName evidence="4">PspA/IM30 family-domain-containing protein</fullName>
    </submittedName>
</protein>
<feature type="region of interest" description="Disordered" evidence="3">
    <location>
        <begin position="271"/>
        <end position="309"/>
    </location>
</feature>
<evidence type="ECO:0000313" key="4">
    <source>
        <dbReference type="EMBL" id="KAF5841356.1"/>
    </source>
</evidence>
<dbReference type="PANTHER" id="PTHR31088">
    <property type="entry name" value="MEMBRANE-ASSOCIATED PROTEIN VIPP1, CHLOROPLASTIC"/>
    <property type="match status" value="1"/>
</dbReference>
<keyword evidence="5" id="KW-1185">Reference proteome</keyword>
<comment type="caution">
    <text evidence="4">The sequence shown here is derived from an EMBL/GenBank/DDBJ whole genome shotgun (WGS) entry which is preliminary data.</text>
</comment>
<feature type="coiled-coil region" evidence="2">
    <location>
        <begin position="104"/>
        <end position="192"/>
    </location>
</feature>
<organism evidence="4 5">
    <name type="scientific">Dunaliella salina</name>
    <name type="common">Green alga</name>
    <name type="synonym">Protococcus salinus</name>
    <dbReference type="NCBI Taxonomy" id="3046"/>
    <lineage>
        <taxon>Eukaryota</taxon>
        <taxon>Viridiplantae</taxon>
        <taxon>Chlorophyta</taxon>
        <taxon>core chlorophytes</taxon>
        <taxon>Chlorophyceae</taxon>
        <taxon>CS clade</taxon>
        <taxon>Chlamydomonadales</taxon>
        <taxon>Dunaliellaceae</taxon>
        <taxon>Dunaliella</taxon>
    </lineage>
</organism>
<keyword evidence="2" id="KW-0175">Coiled coil</keyword>
<feature type="region of interest" description="Disordered" evidence="3">
    <location>
        <begin position="1"/>
        <end position="25"/>
    </location>
</feature>
<evidence type="ECO:0000256" key="3">
    <source>
        <dbReference type="SAM" id="MobiDB-lite"/>
    </source>
</evidence>
<comment type="similarity">
    <text evidence="1">Belongs to the PspA/Vipp/IM30 family.</text>
</comment>
<name>A0ABQ7H3E7_DUNSA</name>
<accession>A0ABQ7H3E7</accession>
<evidence type="ECO:0000256" key="2">
    <source>
        <dbReference type="SAM" id="Coils"/>
    </source>
</evidence>
<evidence type="ECO:0000313" key="5">
    <source>
        <dbReference type="Proteomes" id="UP000815325"/>
    </source>
</evidence>
<dbReference type="Pfam" id="PF04012">
    <property type="entry name" value="PspA_IM30"/>
    <property type="match status" value="1"/>
</dbReference>
<dbReference type="EMBL" id="MU069487">
    <property type="protein sequence ID" value="KAF5841356.1"/>
    <property type="molecule type" value="Genomic_DNA"/>
</dbReference>
<dbReference type="InterPro" id="IPR007157">
    <property type="entry name" value="PspA_VIPP1"/>
</dbReference>
<feature type="compositionally biased region" description="Polar residues" evidence="3">
    <location>
        <begin position="1"/>
        <end position="15"/>
    </location>
</feature>
<reference evidence="4" key="1">
    <citation type="submission" date="2017-08" db="EMBL/GenBank/DDBJ databases">
        <authorList>
            <person name="Polle J.E."/>
            <person name="Barry K."/>
            <person name="Cushman J."/>
            <person name="Schmutz J."/>
            <person name="Tran D."/>
            <person name="Hathwaick L.T."/>
            <person name="Yim W.C."/>
            <person name="Jenkins J."/>
            <person name="Mckie-Krisberg Z.M."/>
            <person name="Prochnik S."/>
            <person name="Lindquist E."/>
            <person name="Dockter R.B."/>
            <person name="Adam C."/>
            <person name="Molina H."/>
            <person name="Bunkerborg J."/>
            <person name="Jin E."/>
            <person name="Buchheim M."/>
            <person name="Magnuson J."/>
        </authorList>
    </citation>
    <scope>NUCLEOTIDE SEQUENCE</scope>
    <source>
        <strain evidence="4">CCAP 19/18</strain>
    </source>
</reference>